<evidence type="ECO:0000313" key="3">
    <source>
        <dbReference type="Proteomes" id="UP000190648"/>
    </source>
</evidence>
<sequence length="84" mass="9550">MYRKLLNLLPENAHLLAGMDITYPRLRISCATILLRSKGYSRSFGTSIPLSVIQAFVGFTIFYTYEMLPLAMTAASRIRNRCCQ</sequence>
<evidence type="ECO:0000256" key="1">
    <source>
        <dbReference type="SAM" id="Phobius"/>
    </source>
</evidence>
<evidence type="ECO:0000313" key="2">
    <source>
        <dbReference type="EMBL" id="OPJ68049.1"/>
    </source>
</evidence>
<keyword evidence="1" id="KW-0472">Membrane</keyword>
<feature type="transmembrane region" description="Helical" evidence="1">
    <location>
        <begin position="44"/>
        <end position="65"/>
    </location>
</feature>
<organism evidence="2 3">
    <name type="scientific">Patagioenas fasciata monilis</name>
    <dbReference type="NCBI Taxonomy" id="372326"/>
    <lineage>
        <taxon>Eukaryota</taxon>
        <taxon>Metazoa</taxon>
        <taxon>Chordata</taxon>
        <taxon>Craniata</taxon>
        <taxon>Vertebrata</taxon>
        <taxon>Euteleostomi</taxon>
        <taxon>Archelosauria</taxon>
        <taxon>Archosauria</taxon>
        <taxon>Dinosauria</taxon>
        <taxon>Saurischia</taxon>
        <taxon>Theropoda</taxon>
        <taxon>Coelurosauria</taxon>
        <taxon>Aves</taxon>
        <taxon>Neognathae</taxon>
        <taxon>Neoaves</taxon>
        <taxon>Columbimorphae</taxon>
        <taxon>Columbiformes</taxon>
        <taxon>Columbidae</taxon>
        <taxon>Patagioenas</taxon>
    </lineage>
</organism>
<accession>A0A1V4J7E8</accession>
<keyword evidence="1" id="KW-1133">Transmembrane helix</keyword>
<keyword evidence="1" id="KW-0812">Transmembrane</keyword>
<dbReference type="Proteomes" id="UP000190648">
    <property type="component" value="Unassembled WGS sequence"/>
</dbReference>
<name>A0A1V4J7E8_PATFA</name>
<keyword evidence="3" id="KW-1185">Reference proteome</keyword>
<gene>
    <name evidence="2" type="ORF">AV530_016429</name>
</gene>
<dbReference type="EMBL" id="LSYS01008756">
    <property type="protein sequence ID" value="OPJ68049.1"/>
    <property type="molecule type" value="Genomic_DNA"/>
</dbReference>
<dbReference type="AlphaFoldDB" id="A0A1V4J7E8"/>
<comment type="caution">
    <text evidence="2">The sequence shown here is derived from an EMBL/GenBank/DDBJ whole genome shotgun (WGS) entry which is preliminary data.</text>
</comment>
<reference evidence="2 3" key="1">
    <citation type="submission" date="2016-02" db="EMBL/GenBank/DDBJ databases">
        <title>Band-tailed pigeon sequencing and assembly.</title>
        <authorList>
            <person name="Soares A.E."/>
            <person name="Novak B.J."/>
            <person name="Rice E.S."/>
            <person name="O'Connell B."/>
            <person name="Chang D."/>
            <person name="Weber S."/>
            <person name="Shapiro B."/>
        </authorList>
    </citation>
    <scope>NUCLEOTIDE SEQUENCE [LARGE SCALE GENOMIC DNA]</scope>
    <source>
        <strain evidence="2">BTP2013</strain>
        <tissue evidence="2">Blood</tissue>
    </source>
</reference>
<protein>
    <submittedName>
        <fullName evidence="2">Uncharacterized protein</fullName>
    </submittedName>
</protein>
<proteinExistence type="predicted"/>